<organism evidence="1 2">
    <name type="scientific">Mucilaginibacter paludis DSM 18603</name>
    <dbReference type="NCBI Taxonomy" id="714943"/>
    <lineage>
        <taxon>Bacteria</taxon>
        <taxon>Pseudomonadati</taxon>
        <taxon>Bacteroidota</taxon>
        <taxon>Sphingobacteriia</taxon>
        <taxon>Sphingobacteriales</taxon>
        <taxon>Sphingobacteriaceae</taxon>
        <taxon>Mucilaginibacter</taxon>
    </lineage>
</organism>
<evidence type="ECO:0000313" key="2">
    <source>
        <dbReference type="Proteomes" id="UP000002774"/>
    </source>
</evidence>
<gene>
    <name evidence="1" type="ORF">Mucpa_0865</name>
</gene>
<dbReference type="eggNOG" id="ENOG502ZAUF">
    <property type="taxonomic scope" value="Bacteria"/>
</dbReference>
<keyword evidence="2" id="KW-1185">Reference proteome</keyword>
<dbReference type="EMBL" id="CM001403">
    <property type="protein sequence ID" value="EHQ25046.1"/>
    <property type="molecule type" value="Genomic_DNA"/>
</dbReference>
<dbReference type="HOGENOM" id="CLU_655130_0_0_10"/>
<reference evidence="1" key="1">
    <citation type="submission" date="2011-09" db="EMBL/GenBank/DDBJ databases">
        <title>The permanent draft genome of Mucilaginibacter paludis DSM 18603.</title>
        <authorList>
            <consortium name="US DOE Joint Genome Institute (JGI-PGF)"/>
            <person name="Lucas S."/>
            <person name="Han J."/>
            <person name="Lapidus A."/>
            <person name="Bruce D."/>
            <person name="Goodwin L."/>
            <person name="Pitluck S."/>
            <person name="Peters L."/>
            <person name="Kyrpides N."/>
            <person name="Mavromatis K."/>
            <person name="Ivanova N."/>
            <person name="Mikhailova N."/>
            <person name="Held B."/>
            <person name="Detter J.C."/>
            <person name="Tapia R."/>
            <person name="Han C."/>
            <person name="Land M."/>
            <person name="Hauser L."/>
            <person name="Markowitz V."/>
            <person name="Cheng J.-F."/>
            <person name="Hugenholtz P."/>
            <person name="Woyke T."/>
            <person name="Wu D."/>
            <person name="Tindall B."/>
            <person name="Brambilla E."/>
            <person name="Klenk H.-P."/>
            <person name="Eisen J.A."/>
        </authorList>
    </citation>
    <scope>NUCLEOTIDE SEQUENCE [LARGE SCALE GENOMIC DNA]</scope>
    <source>
        <strain evidence="1">DSM 18603</strain>
    </source>
</reference>
<dbReference type="Proteomes" id="UP000002774">
    <property type="component" value="Chromosome"/>
</dbReference>
<dbReference type="AlphaFoldDB" id="H1YBH5"/>
<protein>
    <recommendedName>
        <fullName evidence="3">Right-handed parallel beta-helix repeat-containing protein</fullName>
    </recommendedName>
</protein>
<dbReference type="STRING" id="714943.Mucpa_0865"/>
<evidence type="ECO:0000313" key="1">
    <source>
        <dbReference type="EMBL" id="EHQ25046.1"/>
    </source>
</evidence>
<name>H1YBH5_9SPHI</name>
<dbReference type="InterPro" id="IPR011050">
    <property type="entry name" value="Pectin_lyase_fold/virulence"/>
</dbReference>
<proteinExistence type="predicted"/>
<evidence type="ECO:0008006" key="3">
    <source>
        <dbReference type="Google" id="ProtNLM"/>
    </source>
</evidence>
<sequence>MVFTALAFTACQKANIKVDTTSANGSATGEISGVWAKGSVHEIKGDVIIPEGKTLTIEEGVTVLMDTTAKPEVIVKGNLYSLGTATNPVKFTVNDQYKTDAKKFGKMWGGILAATTCAELVLDYTILEYGGNTTSDASTSVKMGLYKAVAGENLPALWFSNVNGKLIVQNSIIRNFQEDCTYIEGGKIIFANNLFYTTGVTGGEAMNFKSGCLADVAYNLVYSANTNALKLSNAGDRTPQAYIIAYNNTMVNTGWRRPTAKGGSVWLEATVRAELYNNLFANTRFGVKRDPKKPEDSRSKYSNNWYYGYDQTTVNQFQPGSNDVIAGVNDVRGTLAGANDPKFLNYPLNTPVLNAVFTTTWDFHLQGNSPALTTGITTFTRNHKAGITTSNGITYTSPEPSAFVGAYGVKQ</sequence>
<accession>H1YBH5</accession>
<dbReference type="SUPFAM" id="SSF51126">
    <property type="entry name" value="Pectin lyase-like"/>
    <property type="match status" value="1"/>
</dbReference>